<dbReference type="EMBL" id="JACHBC010000009">
    <property type="protein sequence ID" value="MBB5562712.1"/>
    <property type="molecule type" value="Genomic_DNA"/>
</dbReference>
<protein>
    <submittedName>
        <fullName evidence="1">Uncharacterized protein</fullName>
    </submittedName>
</protein>
<organism evidence="1 2">
    <name type="scientific">Rhizobium lentis</name>
    <dbReference type="NCBI Taxonomy" id="1138194"/>
    <lineage>
        <taxon>Bacteria</taxon>
        <taxon>Pseudomonadati</taxon>
        <taxon>Pseudomonadota</taxon>
        <taxon>Alphaproteobacteria</taxon>
        <taxon>Hyphomicrobiales</taxon>
        <taxon>Rhizobiaceae</taxon>
        <taxon>Rhizobium/Agrobacterium group</taxon>
        <taxon>Rhizobium</taxon>
    </lineage>
</organism>
<keyword evidence="2" id="KW-1185">Reference proteome</keyword>
<dbReference type="AlphaFoldDB" id="A0A7W8XH11"/>
<evidence type="ECO:0000313" key="2">
    <source>
        <dbReference type="Proteomes" id="UP000528824"/>
    </source>
</evidence>
<name>A0A7W8XH11_9HYPH</name>
<accession>A0A7W8XH11</accession>
<reference evidence="1 2" key="1">
    <citation type="submission" date="2020-08" db="EMBL/GenBank/DDBJ databases">
        <title>Genomic Encyclopedia of Type Strains, Phase IV (KMG-V): Genome sequencing to study the core and pangenomes of soil and plant-associated prokaryotes.</title>
        <authorList>
            <person name="Whitman W."/>
        </authorList>
    </citation>
    <scope>NUCLEOTIDE SEQUENCE [LARGE SCALE GENOMIC DNA]</scope>
    <source>
        <strain evidence="1 2">SEMIA 4034</strain>
    </source>
</reference>
<evidence type="ECO:0000313" key="1">
    <source>
        <dbReference type="EMBL" id="MBB5562712.1"/>
    </source>
</evidence>
<gene>
    <name evidence="1" type="ORF">GGI59_004401</name>
</gene>
<sequence length="78" mass="8867">MDMRRRDESWLQDNIGLFSRTACAKYDRGDVACDGVSEFMQPTLSHDEGAQPRFAVTRLTDGSSYHHKHGARRAPTRV</sequence>
<dbReference type="Proteomes" id="UP000528824">
    <property type="component" value="Unassembled WGS sequence"/>
</dbReference>
<comment type="caution">
    <text evidence="1">The sequence shown here is derived from an EMBL/GenBank/DDBJ whole genome shotgun (WGS) entry which is preliminary data.</text>
</comment>
<proteinExistence type="predicted"/>
<dbReference type="RefSeq" id="WP_183918373.1">
    <property type="nucleotide sequence ID" value="NZ_JACHBB010000011.1"/>
</dbReference>